<comment type="subcellular location">
    <subcellularLocation>
        <location evidence="1">Nucleus</location>
    </subcellularLocation>
</comment>
<evidence type="ECO:0000256" key="2">
    <source>
        <dbReference type="ARBA" id="ARBA00008029"/>
    </source>
</evidence>
<dbReference type="GO" id="GO:0007094">
    <property type="term" value="P:mitotic spindle assembly checkpoint signaling"/>
    <property type="evidence" value="ECO:0007669"/>
    <property type="project" value="InterPro"/>
</dbReference>
<name>A0A9P6QSD6_9FUNG</name>
<evidence type="ECO:0000256" key="7">
    <source>
        <dbReference type="ARBA" id="ARBA00023306"/>
    </source>
</evidence>
<protein>
    <recommendedName>
        <fullName evidence="3">Spindle assembly checkpoint component MAD1</fullName>
    </recommendedName>
</protein>
<dbReference type="Proteomes" id="UP000823405">
    <property type="component" value="Unassembled WGS sequence"/>
</dbReference>
<keyword evidence="8" id="KW-0175">Coiled coil</keyword>
<dbReference type="Pfam" id="PF05557">
    <property type="entry name" value="MAD"/>
    <property type="match status" value="1"/>
</dbReference>
<organism evidence="10 11">
    <name type="scientific">Linnemannia gamsii</name>
    <dbReference type="NCBI Taxonomy" id="64522"/>
    <lineage>
        <taxon>Eukaryota</taxon>
        <taxon>Fungi</taxon>
        <taxon>Fungi incertae sedis</taxon>
        <taxon>Mucoromycota</taxon>
        <taxon>Mortierellomycotina</taxon>
        <taxon>Mortierellomycetes</taxon>
        <taxon>Mortierellales</taxon>
        <taxon>Mortierellaceae</taxon>
        <taxon>Linnemannia</taxon>
    </lineage>
</organism>
<dbReference type="GO" id="GO:0051301">
    <property type="term" value="P:cell division"/>
    <property type="evidence" value="ECO:0007669"/>
    <property type="project" value="UniProtKB-KW"/>
</dbReference>
<evidence type="ECO:0000256" key="6">
    <source>
        <dbReference type="ARBA" id="ARBA00023242"/>
    </source>
</evidence>
<dbReference type="GO" id="GO:0051315">
    <property type="term" value="P:attachment of mitotic spindle microtubules to kinetochore"/>
    <property type="evidence" value="ECO:0007669"/>
    <property type="project" value="TreeGrafter"/>
</dbReference>
<dbReference type="Gene3D" id="6.10.250.90">
    <property type="match status" value="1"/>
</dbReference>
<dbReference type="PANTHER" id="PTHR23168">
    <property type="entry name" value="MITOTIC SPINDLE ASSEMBLY CHECKPOINT PROTEIN MAD1 MITOTIC ARREST DEFICIENT-LIKE PROTEIN 1"/>
    <property type="match status" value="1"/>
</dbReference>
<dbReference type="GO" id="GO:0005635">
    <property type="term" value="C:nuclear envelope"/>
    <property type="evidence" value="ECO:0007669"/>
    <property type="project" value="TreeGrafter"/>
</dbReference>
<keyword evidence="11" id="KW-1185">Reference proteome</keyword>
<gene>
    <name evidence="10" type="primary">MAD1</name>
    <name evidence="10" type="ORF">BGZ97_007249</name>
</gene>
<dbReference type="AlphaFoldDB" id="A0A9P6QSD6"/>
<comment type="similarity">
    <text evidence="2">Belongs to the MAD1 family.</text>
</comment>
<feature type="coiled-coil region" evidence="8">
    <location>
        <begin position="555"/>
        <end position="589"/>
    </location>
</feature>
<keyword evidence="5" id="KW-0498">Mitosis</keyword>
<accession>A0A9P6QSD6</accession>
<evidence type="ECO:0000256" key="8">
    <source>
        <dbReference type="SAM" id="Coils"/>
    </source>
</evidence>
<keyword evidence="7" id="KW-0131">Cell cycle</keyword>
<reference evidence="10" key="1">
    <citation type="journal article" date="2020" name="Fungal Divers.">
        <title>Resolving the Mortierellaceae phylogeny through synthesis of multi-gene phylogenetics and phylogenomics.</title>
        <authorList>
            <person name="Vandepol N."/>
            <person name="Liber J."/>
            <person name="Desiro A."/>
            <person name="Na H."/>
            <person name="Kennedy M."/>
            <person name="Barry K."/>
            <person name="Grigoriev I.V."/>
            <person name="Miller A.N."/>
            <person name="O'Donnell K."/>
            <person name="Stajich J.E."/>
            <person name="Bonito G."/>
        </authorList>
    </citation>
    <scope>NUCLEOTIDE SEQUENCE</scope>
    <source>
        <strain evidence="10">NVP60</strain>
    </source>
</reference>
<dbReference type="EMBL" id="JAAAIN010003211">
    <property type="protein sequence ID" value="KAG0286980.1"/>
    <property type="molecule type" value="Genomic_DNA"/>
</dbReference>
<evidence type="ECO:0000256" key="5">
    <source>
        <dbReference type="ARBA" id="ARBA00022776"/>
    </source>
</evidence>
<feature type="coiled-coil region" evidence="8">
    <location>
        <begin position="263"/>
        <end position="355"/>
    </location>
</feature>
<dbReference type="OrthoDB" id="331602at2759"/>
<feature type="compositionally biased region" description="Low complexity" evidence="9">
    <location>
        <begin position="45"/>
        <end position="54"/>
    </location>
</feature>
<keyword evidence="6" id="KW-0539">Nucleus</keyword>
<dbReference type="PANTHER" id="PTHR23168:SF0">
    <property type="entry name" value="MITOTIC SPINDLE ASSEMBLY CHECKPOINT PROTEIN MAD1"/>
    <property type="match status" value="1"/>
</dbReference>
<dbReference type="GO" id="GO:0000776">
    <property type="term" value="C:kinetochore"/>
    <property type="evidence" value="ECO:0007669"/>
    <property type="project" value="TreeGrafter"/>
</dbReference>
<feature type="coiled-coil region" evidence="8">
    <location>
        <begin position="408"/>
        <end position="525"/>
    </location>
</feature>
<keyword evidence="4" id="KW-0132">Cell division</keyword>
<evidence type="ECO:0000256" key="1">
    <source>
        <dbReference type="ARBA" id="ARBA00004123"/>
    </source>
</evidence>
<dbReference type="InterPro" id="IPR008672">
    <property type="entry name" value="Mad1"/>
</dbReference>
<sequence>MSSPTSDPDLVRRFMNRPIHSPSTGGSNPGGAAVVRTPFGEKKPSSTVTPTTPSRLGPGSAFQPTWSGPENASPAMSLVGQYANASNRSPAATAGEQDQENQYPSSRIRTRTIEPDEYESTRKKLRDTQYELSSTKTELERKIVTMEQAARESDILKRKLMARVDSLESDRRFLYEQEKSLTKKVQTLEEDSIHSKTASNEIIKNLRDENMSIKDRLSQLQEESREKQSELTQRVRTLTASLNHQQQTLAETQDSSHSQSSLVAEKHQKLAEALDRIMELEDQNRQLKLNTRGMEDVVRVQKELQNQVAYIKQLEGTNRQLTAECKHLKDTYRNVEVLKEEKLSLEQKLKLMDDLRVKCGKFEVQNGVLLKEKEQWAAFLEKSDRTDFNSPYELAKTVATLRGDKTALMEVRDEFQEALKARDAYIEQVEQQLSELKTRLVEQEEICSKQSSIARRHEMTKDFALRQVESLKEQLKSYDMEEVQLMGGTYENQKNIRIEQLEKLIQECQSKLESMAATANRATEESSVGSAATLALLQTIQDQSSVSFNKLSAEKQALVESKLALHNELELLRKENASLDAKVLEHEIAIGAGAFNPAVSRVLEIKDSPAARYQAIRQQMLDALKEENAALLQSLTDLQQQQPSGHIFGQQQSAFGDHEVALQDKNVVPIASYNRLLGDFKRLQEEFADNDKRSKRLKQSWTLKADEFLDAVRSLLGYKVNFLDNGRVELISVYNAEEQQSFVFTSGQNDEGTMQLVGSGSQKYMEEHKESFDHWVNQLGSIPAFLSRVTLDLVEQQAHQLREEQQQHDQHPPHYRLFQSLADDDDTQNSDMMVDP</sequence>
<feature type="region of interest" description="Disordered" evidence="9">
    <location>
        <begin position="1"/>
        <end position="72"/>
    </location>
</feature>
<proteinExistence type="inferred from homology"/>
<evidence type="ECO:0000256" key="3">
    <source>
        <dbReference type="ARBA" id="ARBA00022019"/>
    </source>
</evidence>
<comment type="caution">
    <text evidence="10">The sequence shown here is derived from an EMBL/GenBank/DDBJ whole genome shotgun (WGS) entry which is preliminary data.</text>
</comment>
<evidence type="ECO:0000313" key="11">
    <source>
        <dbReference type="Proteomes" id="UP000823405"/>
    </source>
</evidence>
<evidence type="ECO:0000256" key="9">
    <source>
        <dbReference type="SAM" id="MobiDB-lite"/>
    </source>
</evidence>
<dbReference type="Gene3D" id="3.30.457.60">
    <property type="match status" value="1"/>
</dbReference>
<dbReference type="GO" id="GO:0072686">
    <property type="term" value="C:mitotic spindle"/>
    <property type="evidence" value="ECO:0007669"/>
    <property type="project" value="TreeGrafter"/>
</dbReference>
<evidence type="ECO:0000256" key="4">
    <source>
        <dbReference type="ARBA" id="ARBA00022618"/>
    </source>
</evidence>
<feature type="coiled-coil region" evidence="8">
    <location>
        <begin position="157"/>
        <end position="230"/>
    </location>
</feature>
<feature type="region of interest" description="Disordered" evidence="9">
    <location>
        <begin position="86"/>
        <end position="108"/>
    </location>
</feature>
<evidence type="ECO:0000313" key="10">
    <source>
        <dbReference type="EMBL" id="KAG0286980.1"/>
    </source>
</evidence>
<dbReference type="SUPFAM" id="SSF75704">
    <property type="entry name" value="Mitotic arrest deficient-like 1, Mad1"/>
    <property type="match status" value="1"/>
</dbReference>